<comment type="caution">
    <text evidence="4">The sequence shown here is derived from an EMBL/GenBank/DDBJ whole genome shotgun (WGS) entry which is preliminary data.</text>
</comment>
<dbReference type="Proteomes" id="UP000094329">
    <property type="component" value="Unassembled WGS sequence"/>
</dbReference>
<evidence type="ECO:0000256" key="2">
    <source>
        <dbReference type="ARBA" id="ARBA00022729"/>
    </source>
</evidence>
<dbReference type="SMART" id="SM00062">
    <property type="entry name" value="PBPb"/>
    <property type="match status" value="1"/>
</dbReference>
<feature type="domain" description="Solute-binding protein family 3/N-terminal" evidence="3">
    <location>
        <begin position="13"/>
        <end position="237"/>
    </location>
</feature>
<feature type="non-terminal residue" evidence="4">
    <location>
        <position position="1"/>
    </location>
</feature>
<evidence type="ECO:0000313" key="5">
    <source>
        <dbReference type="Proteomes" id="UP000094329"/>
    </source>
</evidence>
<organism evidence="4 5">
    <name type="scientific">Piscirickettsia litoralis</name>
    <dbReference type="NCBI Taxonomy" id="1891921"/>
    <lineage>
        <taxon>Bacteria</taxon>
        <taxon>Pseudomonadati</taxon>
        <taxon>Pseudomonadota</taxon>
        <taxon>Gammaproteobacteria</taxon>
        <taxon>Thiotrichales</taxon>
        <taxon>Piscirickettsiaceae</taxon>
        <taxon>Piscirickettsia</taxon>
    </lineage>
</organism>
<proteinExistence type="inferred from homology"/>
<accession>A0ABX3A178</accession>
<evidence type="ECO:0000313" key="4">
    <source>
        <dbReference type="EMBL" id="ODN42616.1"/>
    </source>
</evidence>
<dbReference type="EMBL" id="MDTU01000001">
    <property type="protein sequence ID" value="ODN42616.1"/>
    <property type="molecule type" value="Genomic_DNA"/>
</dbReference>
<keyword evidence="5" id="KW-1185">Reference proteome</keyword>
<keyword evidence="2" id="KW-0732">Signal</keyword>
<protein>
    <recommendedName>
        <fullName evidence="3">Solute-binding protein family 3/N-terminal domain-containing protein</fullName>
    </recommendedName>
</protein>
<name>A0ABX3A178_9GAMM</name>
<dbReference type="InterPro" id="IPR001638">
    <property type="entry name" value="Solute-binding_3/MltF_N"/>
</dbReference>
<dbReference type="PANTHER" id="PTHR35936">
    <property type="entry name" value="MEMBRANE-BOUND LYTIC MUREIN TRANSGLYCOSYLASE F"/>
    <property type="match status" value="1"/>
</dbReference>
<dbReference type="RefSeq" id="WP_069312412.1">
    <property type="nucleotide sequence ID" value="NZ_MDTU01000001.1"/>
</dbReference>
<dbReference type="SUPFAM" id="SSF53850">
    <property type="entry name" value="Periplasmic binding protein-like II"/>
    <property type="match status" value="1"/>
</dbReference>
<gene>
    <name evidence="4" type="ORF">BGC07_06350</name>
</gene>
<evidence type="ECO:0000256" key="1">
    <source>
        <dbReference type="ARBA" id="ARBA00010333"/>
    </source>
</evidence>
<sequence>LLFIKSATAHTTVMTISYDGKWPPYSYQLNSGKTKGILVDIVRIALSQADLQSEAVSFPAEQAEALVKGKIISALATVPNQKQREEMVASDPIFTIHSNAFVFKKNKKLADLKEIASLNSLKKFKVCDYKNNAWARQQFKIHKIKALFTQDQTECLRQIALGRYDLTISPKEIGDQLLMAMGLRKHFIALPYNYRSLAVVLLVDKHSELAESLPKFNQAIKEMRKNGTIKKVIDSYIQ</sequence>
<comment type="similarity">
    <text evidence="1">Belongs to the bacterial solute-binding protein 3 family.</text>
</comment>
<evidence type="ECO:0000259" key="3">
    <source>
        <dbReference type="SMART" id="SM00062"/>
    </source>
</evidence>
<reference evidence="4 5" key="1">
    <citation type="submission" date="2016-08" db="EMBL/GenBank/DDBJ databases">
        <title>Draft genome sequence of Candidatus Piscirickettsia litoralis, from seawater.</title>
        <authorList>
            <person name="Wan X."/>
            <person name="Lee A.J."/>
            <person name="Hou S."/>
            <person name="Donachie S.P."/>
        </authorList>
    </citation>
    <scope>NUCLEOTIDE SEQUENCE [LARGE SCALE GENOMIC DNA]</scope>
    <source>
        <strain evidence="4 5">Y2</strain>
    </source>
</reference>
<dbReference type="Pfam" id="PF00497">
    <property type="entry name" value="SBP_bac_3"/>
    <property type="match status" value="1"/>
</dbReference>
<dbReference type="Gene3D" id="3.40.190.10">
    <property type="entry name" value="Periplasmic binding protein-like II"/>
    <property type="match status" value="2"/>
</dbReference>
<dbReference type="PANTHER" id="PTHR35936:SF19">
    <property type="entry name" value="AMINO-ACID-BINDING PROTEIN YXEM-RELATED"/>
    <property type="match status" value="1"/>
</dbReference>